<evidence type="ECO:0000313" key="2">
    <source>
        <dbReference type="EMBL" id="CAE4604792.1"/>
    </source>
</evidence>
<evidence type="ECO:0000256" key="1">
    <source>
        <dbReference type="SAM" id="MobiDB-lite"/>
    </source>
</evidence>
<reference evidence="2" key="1">
    <citation type="submission" date="2021-01" db="EMBL/GenBank/DDBJ databases">
        <authorList>
            <person name="Corre E."/>
            <person name="Pelletier E."/>
            <person name="Niang G."/>
            <person name="Scheremetjew M."/>
            <person name="Finn R."/>
            <person name="Kale V."/>
            <person name="Holt S."/>
            <person name="Cochrane G."/>
            <person name="Meng A."/>
            <person name="Brown T."/>
            <person name="Cohen L."/>
        </authorList>
    </citation>
    <scope>NUCLEOTIDE SEQUENCE</scope>
    <source>
        <strain evidence="2">GSO104</strain>
    </source>
</reference>
<dbReference type="AlphaFoldDB" id="A0A7S4V370"/>
<feature type="region of interest" description="Disordered" evidence="1">
    <location>
        <begin position="228"/>
        <end position="254"/>
    </location>
</feature>
<gene>
    <name evidence="2" type="ORF">DBRI00130_LOCUS13637</name>
</gene>
<dbReference type="EMBL" id="HBNS01017062">
    <property type="protein sequence ID" value="CAE4604792.1"/>
    <property type="molecule type" value="Transcribed_RNA"/>
</dbReference>
<proteinExistence type="predicted"/>
<organism evidence="2">
    <name type="scientific">Ditylum brightwellii</name>
    <dbReference type="NCBI Taxonomy" id="49249"/>
    <lineage>
        <taxon>Eukaryota</taxon>
        <taxon>Sar</taxon>
        <taxon>Stramenopiles</taxon>
        <taxon>Ochrophyta</taxon>
        <taxon>Bacillariophyta</taxon>
        <taxon>Mediophyceae</taxon>
        <taxon>Lithodesmiophycidae</taxon>
        <taxon>Lithodesmiales</taxon>
        <taxon>Lithodesmiaceae</taxon>
        <taxon>Ditylum</taxon>
    </lineage>
</organism>
<protein>
    <submittedName>
        <fullName evidence="2">Uncharacterized protein</fullName>
    </submittedName>
</protein>
<sequence>MSSLHTTAFRVHLGSVDSATSKGNYPSTPDSNGSRNMEQSKKVGKTKRDGHRTPNAPKLISNIKKRPALFVIDTDCESTSDDEFVLINPKQMKHSPGLFTSPSLQFLEKSVLRPRRPLALARRCPRRDISDGFNVGSLTERKIVSLGNSTAGFQTPVPFILRSTQQVRINDLDTSPKHISHDRKCTLSMSNFFKVNQETSKATSHALRNLEKDDEFILVPPQALDGQHCPSHQSMGHRPKLYPRIPVQSSLSVT</sequence>
<feature type="compositionally biased region" description="Polar residues" evidence="1">
    <location>
        <begin position="17"/>
        <end position="37"/>
    </location>
</feature>
<name>A0A7S4V370_9STRA</name>
<feature type="region of interest" description="Disordered" evidence="1">
    <location>
        <begin position="15"/>
        <end position="58"/>
    </location>
</feature>
<accession>A0A7S4V370</accession>